<proteinExistence type="predicted"/>
<dbReference type="InterPro" id="IPR001501">
    <property type="entry name" value="Ni-dep_hyd_lsu"/>
</dbReference>
<dbReference type="InterPro" id="IPR050867">
    <property type="entry name" value="NiFe/NiFeSe_hydrgnase_LSU"/>
</dbReference>
<evidence type="ECO:0000256" key="1">
    <source>
        <dbReference type="PIRSR" id="PIRSR601501-1"/>
    </source>
</evidence>
<keyword evidence="1" id="KW-0533">Nickel</keyword>
<keyword evidence="1" id="KW-0460">Magnesium</keyword>
<dbReference type="InterPro" id="IPR029014">
    <property type="entry name" value="NiFe-Hase_large"/>
</dbReference>
<dbReference type="RefSeq" id="WP_200237162.1">
    <property type="nucleotide sequence ID" value="NZ_NRRY01000002.1"/>
</dbReference>
<gene>
    <name evidence="3" type="ORF">CKO42_01320</name>
</gene>
<comment type="cofactor">
    <cofactor evidence="1">
        <name>Ni(2+)</name>
        <dbReference type="ChEBI" id="CHEBI:49786"/>
    </cofactor>
</comment>
<evidence type="ECO:0008006" key="5">
    <source>
        <dbReference type="Google" id="ProtNLM"/>
    </source>
</evidence>
<dbReference type="SUPFAM" id="SSF56762">
    <property type="entry name" value="HydB/Nqo4-like"/>
    <property type="match status" value="1"/>
</dbReference>
<sequence>MSDLAGQLEIRLDQRSGAVAIGSSRPVTAARVFAGKSPAEVVRQLPTLFSLCGTAQAAACTAACEQALGRQPSAAVLARRRALVQAETIKEHLWRLLLDWPKMLECKAEAMGNINANANANANANGSSKSRGNGKGNAGAGANARASTLALPTAASAMPRVMQAFMALRQAQQAVGDPFSLDEQQAERGAAAEIDSSRLLDLVADQALEAAPADWLHAVDRLATLQRWSEQTGTPAAGLVRALVAQGLAGCGANSVLRLPDSPWQQLAWSLASVEADAFIAAPQWRQECAETGPLARVAAQPLIADLLARHGNGLLTRLAALLVDLAQSACRLEVMLSTTVEGASNTARSWVANSATLEPQAEAISNVDPENSRLQDLGRTAMSASFTASGEPKSVLANKVMAGDTGIDVGADVGMNDGTSPDRDPRLGIGTGTGTGVGSAEAARGLLVHRVTMINGRVEQYQILAPTEWNFHPQGVVAQGLTAIARSGAEGAELERLARLYITAVDPCVDYKLYVS</sequence>
<dbReference type="AlphaFoldDB" id="A0A9X0W580"/>
<feature type="region of interest" description="Disordered" evidence="2">
    <location>
        <begin position="123"/>
        <end position="142"/>
    </location>
</feature>
<dbReference type="Gene3D" id="1.10.645.10">
    <property type="entry name" value="Cytochrome-c3 Hydrogenase, chain B"/>
    <property type="match status" value="2"/>
</dbReference>
<organism evidence="3 4">
    <name type="scientific">Lamprobacter modestohalophilus</name>
    <dbReference type="NCBI Taxonomy" id="1064514"/>
    <lineage>
        <taxon>Bacteria</taxon>
        <taxon>Pseudomonadati</taxon>
        <taxon>Pseudomonadota</taxon>
        <taxon>Gammaproteobacteria</taxon>
        <taxon>Chromatiales</taxon>
        <taxon>Chromatiaceae</taxon>
        <taxon>Lamprobacter</taxon>
    </lineage>
</organism>
<evidence type="ECO:0000256" key="2">
    <source>
        <dbReference type="SAM" id="MobiDB-lite"/>
    </source>
</evidence>
<protein>
    <recommendedName>
        <fullName evidence="5">Ni,Fe-hydrogenase I large subunit</fullName>
    </recommendedName>
</protein>
<dbReference type="EMBL" id="NRRY01000002">
    <property type="protein sequence ID" value="MBK1617110.1"/>
    <property type="molecule type" value="Genomic_DNA"/>
</dbReference>
<evidence type="ECO:0000313" key="4">
    <source>
        <dbReference type="Proteomes" id="UP001138768"/>
    </source>
</evidence>
<feature type="binding site" evidence="1">
    <location>
        <position position="509"/>
    </location>
    <ligand>
        <name>Ni(2+)</name>
        <dbReference type="ChEBI" id="CHEBI:49786"/>
    </ligand>
</feature>
<dbReference type="PANTHER" id="PTHR42958">
    <property type="entry name" value="HYDROGENASE-2 LARGE CHAIN"/>
    <property type="match status" value="1"/>
</dbReference>
<dbReference type="Pfam" id="PF00374">
    <property type="entry name" value="NiFeSe_Hases"/>
    <property type="match status" value="1"/>
</dbReference>
<reference evidence="3 4" key="1">
    <citation type="journal article" date="2020" name="Microorganisms">
        <title>Osmotic Adaptation and Compatible Solute Biosynthesis of Phototrophic Bacteria as Revealed from Genome Analyses.</title>
        <authorList>
            <person name="Imhoff J.F."/>
            <person name="Rahn T."/>
            <person name="Kunzel S."/>
            <person name="Keller A."/>
            <person name="Neulinger S.C."/>
        </authorList>
    </citation>
    <scope>NUCLEOTIDE SEQUENCE [LARGE SCALE GENOMIC DNA]</scope>
    <source>
        <strain evidence="3 4">DSM 25653</strain>
    </source>
</reference>
<dbReference type="PANTHER" id="PTHR42958:SF4">
    <property type="entry name" value="HYDROGENASE EXPRESSION_FORMATION PROTEIN HUPK"/>
    <property type="match status" value="1"/>
</dbReference>
<keyword evidence="4" id="KW-1185">Reference proteome</keyword>
<feature type="binding site" evidence="1">
    <location>
        <position position="464"/>
    </location>
    <ligand>
        <name>Mg(2+)</name>
        <dbReference type="ChEBI" id="CHEBI:18420"/>
    </ligand>
</feature>
<accession>A0A9X0W580</accession>
<evidence type="ECO:0000313" key="3">
    <source>
        <dbReference type="EMBL" id="MBK1617110.1"/>
    </source>
</evidence>
<dbReference type="GO" id="GO:0016151">
    <property type="term" value="F:nickel cation binding"/>
    <property type="evidence" value="ECO:0007669"/>
    <property type="project" value="InterPro"/>
</dbReference>
<name>A0A9X0W580_9GAMM</name>
<keyword evidence="1" id="KW-0479">Metal-binding</keyword>
<dbReference type="Proteomes" id="UP001138768">
    <property type="component" value="Unassembled WGS sequence"/>
</dbReference>
<comment type="caution">
    <text evidence="3">The sequence shown here is derived from an EMBL/GenBank/DDBJ whole genome shotgun (WGS) entry which is preliminary data.</text>
</comment>